<dbReference type="EC" id="1.3.1.76" evidence="2"/>
<dbReference type="RefSeq" id="WP_096204111.1">
    <property type="nucleotide sequence ID" value="NZ_FZMP01000041.1"/>
</dbReference>
<evidence type="ECO:0000256" key="1">
    <source>
        <dbReference type="ARBA" id="ARBA00005010"/>
    </source>
</evidence>
<evidence type="ECO:0000313" key="7">
    <source>
        <dbReference type="EMBL" id="SNQ59793.1"/>
    </source>
</evidence>
<organism evidence="7 8">
    <name type="scientific">Candidatus Methanoperedens nitratireducens</name>
    <dbReference type="NCBI Taxonomy" id="1392998"/>
    <lineage>
        <taxon>Archaea</taxon>
        <taxon>Methanobacteriati</taxon>
        <taxon>Methanobacteriota</taxon>
        <taxon>Stenosarchaea group</taxon>
        <taxon>Methanomicrobia</taxon>
        <taxon>Methanosarcinales</taxon>
        <taxon>ANME-2 cluster</taxon>
        <taxon>Candidatus Methanoperedentaceae</taxon>
        <taxon>Candidatus Methanoperedens</taxon>
    </lineage>
</organism>
<dbReference type="GO" id="GO:0043115">
    <property type="term" value="F:precorrin-2 dehydrogenase activity"/>
    <property type="evidence" value="ECO:0007669"/>
    <property type="project" value="UniProtKB-EC"/>
</dbReference>
<comment type="pathway">
    <text evidence="1">Porphyrin-containing compound metabolism; siroheme biosynthesis; sirohydrochlorin from precorrin-2: step 1/1.</text>
</comment>
<dbReference type="Gene3D" id="3.40.50.720">
    <property type="entry name" value="NAD(P)-binding Rossmann-like Domain"/>
    <property type="match status" value="1"/>
</dbReference>
<dbReference type="InterPro" id="IPR006367">
    <property type="entry name" value="Sirohaem_synthase_N"/>
</dbReference>
<evidence type="ECO:0000256" key="3">
    <source>
        <dbReference type="ARBA" id="ARBA00023002"/>
    </source>
</evidence>
<dbReference type="Gene3D" id="1.10.8.610">
    <property type="entry name" value="SirC, precorrin-2 dehydrogenase, C-terminal helical domain-like"/>
    <property type="match status" value="1"/>
</dbReference>
<proteinExistence type="predicted"/>
<protein>
    <recommendedName>
        <fullName evidence="2">precorrin-2 dehydrogenase</fullName>
        <ecNumber evidence="2">1.3.1.76</ecNumber>
    </recommendedName>
</protein>
<accession>A0A284VKN7</accession>
<dbReference type="Proteomes" id="UP000218615">
    <property type="component" value="Unassembled WGS sequence"/>
</dbReference>
<dbReference type="EMBL" id="FZMP01000041">
    <property type="protein sequence ID" value="SNQ59793.1"/>
    <property type="molecule type" value="Genomic_DNA"/>
</dbReference>
<dbReference type="UniPathway" id="UPA00262">
    <property type="reaction ID" value="UER00222"/>
</dbReference>
<keyword evidence="5" id="KW-0627">Porphyrin biosynthesis</keyword>
<dbReference type="GO" id="GO:0019354">
    <property type="term" value="P:siroheme biosynthetic process"/>
    <property type="evidence" value="ECO:0007669"/>
    <property type="project" value="UniProtKB-UniPathway"/>
</dbReference>
<dbReference type="GO" id="GO:0004325">
    <property type="term" value="F:ferrochelatase activity"/>
    <property type="evidence" value="ECO:0007669"/>
    <property type="project" value="InterPro"/>
</dbReference>
<dbReference type="PANTHER" id="PTHR35330:SF1">
    <property type="entry name" value="SIROHEME BIOSYNTHESIS PROTEIN MET8"/>
    <property type="match status" value="1"/>
</dbReference>
<dbReference type="NCBIfam" id="TIGR01470">
    <property type="entry name" value="cysG_Nterm"/>
    <property type="match status" value="1"/>
</dbReference>
<evidence type="ECO:0000313" key="8">
    <source>
        <dbReference type="Proteomes" id="UP000218615"/>
    </source>
</evidence>
<keyword evidence="3" id="KW-0560">Oxidoreductase</keyword>
<gene>
    <name evidence="7" type="ORF">MNV_1350009</name>
</gene>
<reference evidence="8" key="1">
    <citation type="submission" date="2017-06" db="EMBL/GenBank/DDBJ databases">
        <authorList>
            <person name="Cremers G."/>
        </authorList>
    </citation>
    <scope>NUCLEOTIDE SEQUENCE [LARGE SCALE GENOMIC DNA]</scope>
</reference>
<dbReference type="InterPro" id="IPR036291">
    <property type="entry name" value="NAD(P)-bd_dom_sf"/>
</dbReference>
<dbReference type="SUPFAM" id="SSF75615">
    <property type="entry name" value="Siroheme synthase middle domains-like"/>
    <property type="match status" value="1"/>
</dbReference>
<evidence type="ECO:0000256" key="5">
    <source>
        <dbReference type="ARBA" id="ARBA00023244"/>
    </source>
</evidence>
<dbReference type="AlphaFoldDB" id="A0A284VKN7"/>
<dbReference type="SUPFAM" id="SSF51735">
    <property type="entry name" value="NAD(P)-binding Rossmann-fold domains"/>
    <property type="match status" value="1"/>
</dbReference>
<name>A0A284VKN7_9EURY</name>
<comment type="catalytic activity">
    <reaction evidence="6">
        <text>precorrin-2 + NAD(+) = sirohydrochlorin + NADH + 2 H(+)</text>
        <dbReference type="Rhea" id="RHEA:15613"/>
        <dbReference type="ChEBI" id="CHEBI:15378"/>
        <dbReference type="ChEBI" id="CHEBI:57540"/>
        <dbReference type="ChEBI" id="CHEBI:57945"/>
        <dbReference type="ChEBI" id="CHEBI:58351"/>
        <dbReference type="ChEBI" id="CHEBI:58827"/>
        <dbReference type="EC" id="1.3.1.76"/>
    </reaction>
</comment>
<evidence type="ECO:0000256" key="2">
    <source>
        <dbReference type="ARBA" id="ARBA00012400"/>
    </source>
</evidence>
<dbReference type="Pfam" id="PF13241">
    <property type="entry name" value="NAD_binding_7"/>
    <property type="match status" value="1"/>
</dbReference>
<evidence type="ECO:0000256" key="6">
    <source>
        <dbReference type="ARBA" id="ARBA00047561"/>
    </source>
</evidence>
<sequence>MKKFLPLMLDLAGKEVVIFGGGEVGERKASLFCGHGEVTVVSRDFTPRLNQFSEEGKIKLVKVKDLAENEIRRYMKDAFIVIAATNDTLVNESIAQLAGKSGKLINRVDDMGDVIVPSVITRGDVVIGISTLGKSPALSKYIRQRLEGVITSEFADMSRLQNEIREVLKSQVHDQKKRKEILWNIINDSDVWSAISESYEKAYKVALKHIERTGRKT</sequence>
<keyword evidence="8" id="KW-1185">Reference proteome</keyword>
<evidence type="ECO:0000256" key="4">
    <source>
        <dbReference type="ARBA" id="ARBA00023027"/>
    </source>
</evidence>
<keyword evidence="4" id="KW-0520">NAD</keyword>
<dbReference type="InterPro" id="IPR028161">
    <property type="entry name" value="Met8-like"/>
</dbReference>
<dbReference type="PANTHER" id="PTHR35330">
    <property type="entry name" value="SIROHEME BIOSYNTHESIS PROTEIN MET8"/>
    <property type="match status" value="1"/>
</dbReference>
<dbReference type="InterPro" id="IPR042518">
    <property type="entry name" value="SirC_C"/>
</dbReference>
<dbReference type="OrthoDB" id="10510at2157"/>